<evidence type="ECO:0000313" key="2">
    <source>
        <dbReference type="Proteomes" id="UP001314170"/>
    </source>
</evidence>
<accession>A0AAV1QQK3</accession>
<dbReference type="EMBL" id="CAWUPB010000071">
    <property type="protein sequence ID" value="CAK7323148.1"/>
    <property type="molecule type" value="Genomic_DNA"/>
</dbReference>
<protein>
    <submittedName>
        <fullName evidence="1">Uncharacterized protein</fullName>
    </submittedName>
</protein>
<evidence type="ECO:0000313" key="1">
    <source>
        <dbReference type="EMBL" id="CAK7323148.1"/>
    </source>
</evidence>
<reference evidence="1 2" key="1">
    <citation type="submission" date="2024-01" db="EMBL/GenBank/DDBJ databases">
        <authorList>
            <person name="Waweru B."/>
        </authorList>
    </citation>
    <scope>NUCLEOTIDE SEQUENCE [LARGE SCALE GENOMIC DNA]</scope>
</reference>
<name>A0AAV1QQK3_9ROSI</name>
<gene>
    <name evidence="1" type="ORF">DCAF_LOCUS764</name>
</gene>
<sequence>MPETDITSGNNKNTYNIAPMESLYRKIPLELVYRKMPSHHTKTVTLALLRWLWAAKTSLGRLQATNGTGEFK</sequence>
<keyword evidence="2" id="KW-1185">Reference proteome</keyword>
<comment type="caution">
    <text evidence="1">The sequence shown here is derived from an EMBL/GenBank/DDBJ whole genome shotgun (WGS) entry which is preliminary data.</text>
</comment>
<proteinExistence type="predicted"/>
<dbReference type="Proteomes" id="UP001314170">
    <property type="component" value="Unassembled WGS sequence"/>
</dbReference>
<dbReference type="AlphaFoldDB" id="A0AAV1QQK3"/>
<organism evidence="1 2">
    <name type="scientific">Dovyalis caffra</name>
    <dbReference type="NCBI Taxonomy" id="77055"/>
    <lineage>
        <taxon>Eukaryota</taxon>
        <taxon>Viridiplantae</taxon>
        <taxon>Streptophyta</taxon>
        <taxon>Embryophyta</taxon>
        <taxon>Tracheophyta</taxon>
        <taxon>Spermatophyta</taxon>
        <taxon>Magnoliopsida</taxon>
        <taxon>eudicotyledons</taxon>
        <taxon>Gunneridae</taxon>
        <taxon>Pentapetalae</taxon>
        <taxon>rosids</taxon>
        <taxon>fabids</taxon>
        <taxon>Malpighiales</taxon>
        <taxon>Salicaceae</taxon>
        <taxon>Flacourtieae</taxon>
        <taxon>Dovyalis</taxon>
    </lineage>
</organism>